<dbReference type="EMBL" id="BDCR01000001">
    <property type="protein sequence ID" value="GAT61707.1"/>
    <property type="molecule type" value="Genomic_DNA"/>
</dbReference>
<dbReference type="Proteomes" id="UP000076586">
    <property type="component" value="Unassembled WGS sequence"/>
</dbReference>
<accession>A0A161LD25</accession>
<dbReference type="OrthoDB" id="9814375at2"/>
<evidence type="ECO:0000313" key="1">
    <source>
        <dbReference type="EMBL" id="GAT61707.1"/>
    </source>
</evidence>
<dbReference type="PROSITE" id="PS51257">
    <property type="entry name" value="PROKAR_LIPOPROTEIN"/>
    <property type="match status" value="1"/>
</dbReference>
<dbReference type="PANTHER" id="PTHR30024:SF46">
    <property type="entry name" value="ABC TRANSPORTER, SUBSTRATE-BINDING LIPOPROTEIN"/>
    <property type="match status" value="1"/>
</dbReference>
<proteinExistence type="predicted"/>
<gene>
    <name evidence="1" type="ORF">PJIAN_1290</name>
</gene>
<evidence type="ECO:0000313" key="2">
    <source>
        <dbReference type="Proteomes" id="UP000076586"/>
    </source>
</evidence>
<dbReference type="STRING" id="681398.PJIAN_1290"/>
<dbReference type="PIRSF" id="PIRSF027386">
    <property type="entry name" value="UCP027386_ABC_sbc_TM0202"/>
    <property type="match status" value="1"/>
</dbReference>
<comment type="caution">
    <text evidence="1">The sequence shown here is derived from an EMBL/GenBank/DDBJ whole genome shotgun (WGS) entry which is preliminary data.</text>
</comment>
<organism evidence="1 2">
    <name type="scientific">Paludibacter jiangxiensis</name>
    <dbReference type="NCBI Taxonomy" id="681398"/>
    <lineage>
        <taxon>Bacteria</taxon>
        <taxon>Pseudomonadati</taxon>
        <taxon>Bacteroidota</taxon>
        <taxon>Bacteroidia</taxon>
        <taxon>Bacteroidales</taxon>
        <taxon>Paludibacteraceae</taxon>
        <taxon>Paludibacter</taxon>
    </lineage>
</organism>
<protein>
    <submittedName>
        <fullName evidence="1">NitT/TauT family transport system substrate-binding protein</fullName>
    </submittedName>
</protein>
<dbReference type="RefSeq" id="WP_068701320.1">
    <property type="nucleotide sequence ID" value="NZ_BDCR01000001.1"/>
</dbReference>
<sequence length="315" mass="34867">MRKILFLFCIVLLTACHTKHDGTLTIGVLKGPSAISVSQWLDKAPVIDGKKLHIEIFEEPADLQAKMIQGKVDFAVLPTTIAAILYNKGVDYRMIACPVQGSVSVVSSDSITSFNDLKNKTVSVSGQGTTPDVLFTLLASKYGFRNKELLIDYKIGNHPDLAQAIIMGKITTALLPEPFATMACSKNRSVRNVISLSNELAKVDSTLLFAMTAFVARKELVEKNSAMIDSISDRYQSALVWLRSNTSKAADVTVAAGILPNKEIALRSIPKCNMRYLKASDNWQRIEKYLDIYFHFDPKTVGGKLPDKRFYYGIH</sequence>
<dbReference type="AlphaFoldDB" id="A0A161LD25"/>
<dbReference type="PANTHER" id="PTHR30024">
    <property type="entry name" value="ALIPHATIC SULFONATES-BINDING PROTEIN-RELATED"/>
    <property type="match status" value="1"/>
</dbReference>
<dbReference type="Gene3D" id="3.40.190.10">
    <property type="entry name" value="Periplasmic binding protein-like II"/>
    <property type="match status" value="2"/>
</dbReference>
<name>A0A161LD25_9BACT</name>
<dbReference type="SUPFAM" id="SSF53850">
    <property type="entry name" value="Periplasmic binding protein-like II"/>
    <property type="match status" value="1"/>
</dbReference>
<dbReference type="Pfam" id="PF12974">
    <property type="entry name" value="Phosphonate-bd"/>
    <property type="match status" value="1"/>
</dbReference>
<reference evidence="2" key="2">
    <citation type="journal article" date="2017" name="Genome Announc.">
        <title>Draft genome sequence of Paludibacter jiangxiensis NM7(T), a propionate-producing fermentative bacterium.</title>
        <authorList>
            <person name="Qiu Y.-L."/>
            <person name="Tourlousse D.M."/>
            <person name="Matsuura N."/>
            <person name="Ohashi A."/>
            <person name="Sekiguchi Y."/>
        </authorList>
    </citation>
    <scope>NUCLEOTIDE SEQUENCE [LARGE SCALE GENOMIC DNA]</scope>
    <source>
        <strain evidence="2">NM7</strain>
    </source>
</reference>
<keyword evidence="2" id="KW-1185">Reference proteome</keyword>
<dbReference type="InterPro" id="IPR027024">
    <property type="entry name" value="UCP027386_ABC_sbc_TM0202"/>
</dbReference>
<reference evidence="2" key="1">
    <citation type="submission" date="2016-04" db="EMBL/GenBank/DDBJ databases">
        <title>Draft genome sequence of Paludibacter jiangxiensis strain NM7.</title>
        <authorList>
            <person name="Qiu Y."/>
            <person name="Matsuura N."/>
            <person name="Ohashi A."/>
            <person name="Tourlousse M.D."/>
            <person name="Sekiguchi Y."/>
        </authorList>
    </citation>
    <scope>NUCLEOTIDE SEQUENCE [LARGE SCALE GENOMIC DNA]</scope>
    <source>
        <strain evidence="2">NM7</strain>
    </source>
</reference>